<feature type="transmembrane region" description="Helical" evidence="3">
    <location>
        <begin position="537"/>
        <end position="555"/>
    </location>
</feature>
<evidence type="ECO:0000256" key="1">
    <source>
        <dbReference type="ARBA" id="ARBA00004141"/>
    </source>
</evidence>
<evidence type="ECO:0000259" key="4">
    <source>
        <dbReference type="PROSITE" id="PS50850"/>
    </source>
</evidence>
<feature type="transmembrane region" description="Helical" evidence="3">
    <location>
        <begin position="43"/>
        <end position="70"/>
    </location>
</feature>
<evidence type="ECO:0000313" key="5">
    <source>
        <dbReference type="EMBL" id="OWF53585.1"/>
    </source>
</evidence>
<feature type="transmembrane region" description="Helical" evidence="3">
    <location>
        <begin position="174"/>
        <end position="191"/>
    </location>
</feature>
<accession>A0A210QXZ3</accession>
<dbReference type="InterPro" id="IPR050327">
    <property type="entry name" value="Proton-linked_MCT"/>
</dbReference>
<feature type="transmembrane region" description="Helical" evidence="3">
    <location>
        <begin position="114"/>
        <end position="132"/>
    </location>
</feature>
<dbReference type="CDD" id="cd17352">
    <property type="entry name" value="MFS_MCT_SLC16"/>
    <property type="match status" value="1"/>
</dbReference>
<feature type="transmembrane region" description="Helical" evidence="3">
    <location>
        <begin position="416"/>
        <end position="438"/>
    </location>
</feature>
<dbReference type="EMBL" id="NEDP02001320">
    <property type="protein sequence ID" value="OWF53585.1"/>
    <property type="molecule type" value="Genomic_DNA"/>
</dbReference>
<feature type="transmembrane region" description="Helical" evidence="3">
    <location>
        <begin position="138"/>
        <end position="162"/>
    </location>
</feature>
<keyword evidence="6" id="KW-1185">Reference proteome</keyword>
<protein>
    <submittedName>
        <fullName evidence="5">Monocarboxylate transporter 5</fullName>
    </submittedName>
</protein>
<dbReference type="InterPro" id="IPR011701">
    <property type="entry name" value="MFS"/>
</dbReference>
<organism evidence="5 6">
    <name type="scientific">Mizuhopecten yessoensis</name>
    <name type="common">Japanese scallop</name>
    <name type="synonym">Patinopecten yessoensis</name>
    <dbReference type="NCBI Taxonomy" id="6573"/>
    <lineage>
        <taxon>Eukaryota</taxon>
        <taxon>Metazoa</taxon>
        <taxon>Spiralia</taxon>
        <taxon>Lophotrochozoa</taxon>
        <taxon>Mollusca</taxon>
        <taxon>Bivalvia</taxon>
        <taxon>Autobranchia</taxon>
        <taxon>Pteriomorphia</taxon>
        <taxon>Pectinida</taxon>
        <taxon>Pectinoidea</taxon>
        <taxon>Pectinidae</taxon>
        <taxon>Mizuhopecten</taxon>
    </lineage>
</organism>
<dbReference type="Pfam" id="PF07690">
    <property type="entry name" value="MFS_1"/>
    <property type="match status" value="2"/>
</dbReference>
<reference evidence="5 6" key="1">
    <citation type="journal article" date="2017" name="Nat. Ecol. Evol.">
        <title>Scallop genome provides insights into evolution of bilaterian karyotype and development.</title>
        <authorList>
            <person name="Wang S."/>
            <person name="Zhang J."/>
            <person name="Jiao W."/>
            <person name="Li J."/>
            <person name="Xun X."/>
            <person name="Sun Y."/>
            <person name="Guo X."/>
            <person name="Huan P."/>
            <person name="Dong B."/>
            <person name="Zhang L."/>
            <person name="Hu X."/>
            <person name="Sun X."/>
            <person name="Wang J."/>
            <person name="Zhao C."/>
            <person name="Wang Y."/>
            <person name="Wang D."/>
            <person name="Huang X."/>
            <person name="Wang R."/>
            <person name="Lv J."/>
            <person name="Li Y."/>
            <person name="Zhang Z."/>
            <person name="Liu B."/>
            <person name="Lu W."/>
            <person name="Hui Y."/>
            <person name="Liang J."/>
            <person name="Zhou Z."/>
            <person name="Hou R."/>
            <person name="Li X."/>
            <person name="Liu Y."/>
            <person name="Li H."/>
            <person name="Ning X."/>
            <person name="Lin Y."/>
            <person name="Zhao L."/>
            <person name="Xing Q."/>
            <person name="Dou J."/>
            <person name="Li Y."/>
            <person name="Mao J."/>
            <person name="Guo H."/>
            <person name="Dou H."/>
            <person name="Li T."/>
            <person name="Mu C."/>
            <person name="Jiang W."/>
            <person name="Fu Q."/>
            <person name="Fu X."/>
            <person name="Miao Y."/>
            <person name="Liu J."/>
            <person name="Yu Q."/>
            <person name="Li R."/>
            <person name="Liao H."/>
            <person name="Li X."/>
            <person name="Kong Y."/>
            <person name="Jiang Z."/>
            <person name="Chourrout D."/>
            <person name="Li R."/>
            <person name="Bao Z."/>
        </authorList>
    </citation>
    <scope>NUCLEOTIDE SEQUENCE [LARGE SCALE GENOMIC DNA]</scope>
    <source>
        <strain evidence="5 6">PY_sf001</strain>
    </source>
</reference>
<feature type="transmembrane region" description="Helical" evidence="3">
    <location>
        <begin position="82"/>
        <end position="102"/>
    </location>
</feature>
<sequence>MVHRDSLSKDGMEQSEKEVEEAEGEEEGGGGGDDPYNQTDHGWAWMVLLAATLESFMIVGFLRSFGIFFVEFLNAMDASASVLSMSLSIQTLMFSVLSLVTLSVCDILNAYREFVIFGGFLACLSYFLSSFVETPELLILTIGFIFGTSAAFAHGPTTVMLGKYFDKRRGMANAVMNFGGSFGGLVLPNLFRYLLDTYALQGTLWVVSGLLLHIMVTGALLRPLKPHPRKRNKLLEENGEKDAHKMKDLNEVTYKQTQVNKASVGHSYDKLVTNQRNRNAQGWNDRRNQILQAERRRTVSDSGVAGHVYPVKSHFHKSSELHQGMGDALGSLGNIHLTVSPEDDEDNFEEDDSYAARCHKLTCKHVLGSILDLKLLKNKMFVLNLICSMCSVFGLALIVTYLPHHAKDVGMSDRQITLLLTIIGSTDLLNKLILVFIADNKKIKRHFLVAGCLIITGAATVTIPYCTEFWSLAVYSVIYGIFHGTFFAMLAVLVVDFAGIENISQGLAITMLSHGISIFSMNPVIGAIRDNLHSYNPAFYLMGSFMLFGGFLLFLEPKIRRYEERKKKEEIQTEL</sequence>
<dbReference type="InterPro" id="IPR020846">
    <property type="entry name" value="MFS_dom"/>
</dbReference>
<gene>
    <name evidence="5" type="ORF">KP79_PYT20035</name>
</gene>
<keyword evidence="3" id="KW-0812">Transmembrane</keyword>
<feature type="transmembrane region" description="Helical" evidence="3">
    <location>
        <begin position="507"/>
        <end position="525"/>
    </location>
</feature>
<feature type="transmembrane region" description="Helical" evidence="3">
    <location>
        <begin position="447"/>
        <end position="466"/>
    </location>
</feature>
<comment type="subcellular location">
    <subcellularLocation>
        <location evidence="1">Membrane</location>
        <topology evidence="1">Multi-pass membrane protein</topology>
    </subcellularLocation>
</comment>
<dbReference type="PROSITE" id="PS50850">
    <property type="entry name" value="MFS"/>
    <property type="match status" value="1"/>
</dbReference>
<dbReference type="Gene3D" id="1.20.1250.20">
    <property type="entry name" value="MFS general substrate transporter like domains"/>
    <property type="match status" value="2"/>
</dbReference>
<dbReference type="PANTHER" id="PTHR11360">
    <property type="entry name" value="MONOCARBOXYLATE TRANSPORTER"/>
    <property type="match status" value="1"/>
</dbReference>
<dbReference type="OrthoDB" id="6435476at2759"/>
<feature type="domain" description="Major facilitator superfamily (MFS) profile" evidence="4">
    <location>
        <begin position="380"/>
        <end position="575"/>
    </location>
</feature>
<feature type="transmembrane region" description="Helical" evidence="3">
    <location>
        <begin position="381"/>
        <end position="404"/>
    </location>
</feature>
<feature type="transmembrane region" description="Helical" evidence="3">
    <location>
        <begin position="472"/>
        <end position="495"/>
    </location>
</feature>
<dbReference type="PANTHER" id="PTHR11360:SF306">
    <property type="entry name" value="RE01051P"/>
    <property type="match status" value="1"/>
</dbReference>
<name>A0A210QXZ3_MIZYE</name>
<feature type="transmembrane region" description="Helical" evidence="3">
    <location>
        <begin position="203"/>
        <end position="221"/>
    </location>
</feature>
<dbReference type="InterPro" id="IPR036259">
    <property type="entry name" value="MFS_trans_sf"/>
</dbReference>
<evidence type="ECO:0000256" key="3">
    <source>
        <dbReference type="SAM" id="Phobius"/>
    </source>
</evidence>
<dbReference type="GO" id="GO:0008028">
    <property type="term" value="F:monocarboxylic acid transmembrane transporter activity"/>
    <property type="evidence" value="ECO:0007669"/>
    <property type="project" value="TreeGrafter"/>
</dbReference>
<evidence type="ECO:0000256" key="2">
    <source>
        <dbReference type="SAM" id="MobiDB-lite"/>
    </source>
</evidence>
<evidence type="ECO:0000313" key="6">
    <source>
        <dbReference type="Proteomes" id="UP000242188"/>
    </source>
</evidence>
<comment type="caution">
    <text evidence="5">The sequence shown here is derived from an EMBL/GenBank/DDBJ whole genome shotgun (WGS) entry which is preliminary data.</text>
</comment>
<dbReference type="Proteomes" id="UP000242188">
    <property type="component" value="Unassembled WGS sequence"/>
</dbReference>
<dbReference type="AlphaFoldDB" id="A0A210QXZ3"/>
<keyword evidence="3" id="KW-1133">Transmembrane helix</keyword>
<proteinExistence type="predicted"/>
<feature type="compositionally biased region" description="Basic and acidic residues" evidence="2">
    <location>
        <begin position="1"/>
        <end position="17"/>
    </location>
</feature>
<keyword evidence="3" id="KW-0472">Membrane</keyword>
<feature type="region of interest" description="Disordered" evidence="2">
    <location>
        <begin position="1"/>
        <end position="34"/>
    </location>
</feature>
<dbReference type="SUPFAM" id="SSF103473">
    <property type="entry name" value="MFS general substrate transporter"/>
    <property type="match status" value="1"/>
</dbReference>
<feature type="compositionally biased region" description="Acidic residues" evidence="2">
    <location>
        <begin position="18"/>
        <end position="28"/>
    </location>
</feature>
<dbReference type="GO" id="GO:0016020">
    <property type="term" value="C:membrane"/>
    <property type="evidence" value="ECO:0007669"/>
    <property type="project" value="UniProtKB-SubCell"/>
</dbReference>